<evidence type="ECO:0000313" key="2">
    <source>
        <dbReference type="WBParaSite" id="RSKR_0000130900.1"/>
    </source>
</evidence>
<dbReference type="WBParaSite" id="RSKR_0000130900.1">
    <property type="protein sequence ID" value="RSKR_0000130900.1"/>
    <property type="gene ID" value="RSKR_0000130900"/>
</dbReference>
<proteinExistence type="predicted"/>
<organism evidence="1 2">
    <name type="scientific">Rhabditophanes sp. KR3021</name>
    <dbReference type="NCBI Taxonomy" id="114890"/>
    <lineage>
        <taxon>Eukaryota</taxon>
        <taxon>Metazoa</taxon>
        <taxon>Ecdysozoa</taxon>
        <taxon>Nematoda</taxon>
        <taxon>Chromadorea</taxon>
        <taxon>Rhabditida</taxon>
        <taxon>Tylenchina</taxon>
        <taxon>Panagrolaimomorpha</taxon>
        <taxon>Strongyloidoidea</taxon>
        <taxon>Alloionematidae</taxon>
        <taxon>Rhabditophanes</taxon>
    </lineage>
</organism>
<evidence type="ECO:0000313" key="1">
    <source>
        <dbReference type="Proteomes" id="UP000095286"/>
    </source>
</evidence>
<dbReference type="Proteomes" id="UP000095286">
    <property type="component" value="Unplaced"/>
</dbReference>
<accession>A0AC35TJK5</accession>
<sequence length="142" mass="15339">MKFIIVLSFVLVLVAIINCNEEIVNGTGVEEASKLNKLKIRQFMKHGNHYHHLKNEENSPGADQTDSNIGEGVVVSGHRQHSIIGQGASVEVEAPLIRAKRQYYGYGGYSCGGNQGTAAPGGNYYYGNGGGYNNGYYGGGYY</sequence>
<reference evidence="2" key="1">
    <citation type="submission" date="2016-11" db="UniProtKB">
        <authorList>
            <consortium name="WormBaseParasite"/>
        </authorList>
    </citation>
    <scope>IDENTIFICATION</scope>
    <source>
        <strain evidence="2">KR3021</strain>
    </source>
</reference>
<protein>
    <submittedName>
        <fullName evidence="2">Uncharacterized protein</fullName>
    </submittedName>
</protein>
<name>A0AC35TJK5_9BILA</name>